<name>A0AA86R6E9_9EUKA</name>
<evidence type="ECO:0000313" key="1">
    <source>
        <dbReference type="EMBL" id="CAI9966902.1"/>
    </source>
</evidence>
<sequence length="152" mass="17803">MLQRPLILFELQRSCSVKNKQQCFCSFALPKLKYCQKTVTKQPLPQPLVNITQTCQFTPNHITKFQEYKQLSKESQESFESAHLQSAFKDIHQSLGFSYKIEIIGVFQLQIQHLKQLHARVSDLQVLANTHQKNWTLAQPTKYRLLKDELNK</sequence>
<comment type="caution">
    <text evidence="1">The sequence shown here is derived from an EMBL/GenBank/DDBJ whole genome shotgun (WGS) entry which is preliminary data.</text>
</comment>
<reference evidence="2 3" key="2">
    <citation type="submission" date="2024-07" db="EMBL/GenBank/DDBJ databases">
        <authorList>
            <person name="Akdeniz Z."/>
        </authorList>
    </citation>
    <scope>NUCLEOTIDE SEQUENCE [LARGE SCALE GENOMIC DNA]</scope>
</reference>
<dbReference type="Proteomes" id="UP001642409">
    <property type="component" value="Unassembled WGS sequence"/>
</dbReference>
<dbReference type="AlphaFoldDB" id="A0AA86R6E9"/>
<keyword evidence="3" id="KW-1185">Reference proteome</keyword>
<dbReference type="EMBL" id="CAXDID020000097">
    <property type="protein sequence ID" value="CAL6024973.1"/>
    <property type="molecule type" value="Genomic_DNA"/>
</dbReference>
<dbReference type="EMBL" id="CATOUU010001010">
    <property type="protein sequence ID" value="CAI9966902.1"/>
    <property type="molecule type" value="Genomic_DNA"/>
</dbReference>
<organism evidence="1">
    <name type="scientific">Hexamita inflata</name>
    <dbReference type="NCBI Taxonomy" id="28002"/>
    <lineage>
        <taxon>Eukaryota</taxon>
        <taxon>Metamonada</taxon>
        <taxon>Diplomonadida</taxon>
        <taxon>Hexamitidae</taxon>
        <taxon>Hexamitinae</taxon>
        <taxon>Hexamita</taxon>
    </lineage>
</organism>
<evidence type="ECO:0000313" key="3">
    <source>
        <dbReference type="Proteomes" id="UP001642409"/>
    </source>
</evidence>
<protein>
    <submittedName>
        <fullName evidence="2">Hypothetical_protein</fullName>
    </submittedName>
</protein>
<accession>A0AA86R6E9</accession>
<proteinExistence type="predicted"/>
<evidence type="ECO:0000313" key="2">
    <source>
        <dbReference type="EMBL" id="CAL6024973.1"/>
    </source>
</evidence>
<gene>
    <name evidence="2" type="ORF">HINF_LOCUS29874</name>
    <name evidence="1" type="ORF">HINF_LOCUS54547</name>
</gene>
<reference evidence="1" key="1">
    <citation type="submission" date="2023-06" db="EMBL/GenBank/DDBJ databases">
        <authorList>
            <person name="Kurt Z."/>
        </authorList>
    </citation>
    <scope>NUCLEOTIDE SEQUENCE</scope>
</reference>